<name>F6V3W8_CIOIN</name>
<feature type="region of interest" description="Disordered" evidence="1">
    <location>
        <begin position="1"/>
        <end position="33"/>
    </location>
</feature>
<keyword evidence="4" id="KW-1185">Reference proteome</keyword>
<dbReference type="Pfam" id="PF21034">
    <property type="entry name" value="BCAS3_WD40"/>
    <property type="match status" value="1"/>
</dbReference>
<dbReference type="OMA" id="YMESVYN"/>
<reference evidence="3" key="3">
    <citation type="submission" date="2025-09" db="UniProtKB">
        <authorList>
            <consortium name="Ensembl"/>
        </authorList>
    </citation>
    <scope>IDENTIFICATION</scope>
</reference>
<dbReference type="InterPro" id="IPR036322">
    <property type="entry name" value="WD40_repeat_dom_sf"/>
</dbReference>
<evidence type="ECO:0000313" key="3">
    <source>
        <dbReference type="Ensembl" id="ENSCINP00000024644.2"/>
    </source>
</evidence>
<dbReference type="STRING" id="7719.ENSCINP00000024644"/>
<dbReference type="GeneTree" id="ENSGT00390000006454"/>
<evidence type="ECO:0000259" key="2">
    <source>
        <dbReference type="Pfam" id="PF21034"/>
    </source>
</evidence>
<dbReference type="HOGENOM" id="CLU_1071709_0_0_1"/>
<dbReference type="Ensembl" id="ENSCINT00000024890.2">
    <property type="protein sequence ID" value="ENSCINP00000024644.2"/>
    <property type="gene ID" value="ENSCING00000013413.2"/>
</dbReference>
<evidence type="ECO:0000313" key="4">
    <source>
        <dbReference type="Proteomes" id="UP000008144"/>
    </source>
</evidence>
<dbReference type="GO" id="GO:0006914">
    <property type="term" value="P:autophagy"/>
    <property type="evidence" value="ECO:0007669"/>
    <property type="project" value="InterPro"/>
</dbReference>
<reference evidence="3" key="2">
    <citation type="submission" date="2025-08" db="UniProtKB">
        <authorList>
            <consortium name="Ensembl"/>
        </authorList>
    </citation>
    <scope>IDENTIFICATION</scope>
</reference>
<proteinExistence type="predicted"/>
<evidence type="ECO:0000256" key="1">
    <source>
        <dbReference type="SAM" id="MobiDB-lite"/>
    </source>
</evidence>
<dbReference type="InterPro" id="IPR045142">
    <property type="entry name" value="BCAS3-like"/>
</dbReference>
<dbReference type="InParanoid" id="F6V3W8"/>
<reference evidence="4" key="1">
    <citation type="journal article" date="2002" name="Science">
        <title>The draft genome of Ciona intestinalis: insights into chordate and vertebrate origins.</title>
        <authorList>
            <person name="Dehal P."/>
            <person name="Satou Y."/>
            <person name="Campbell R.K."/>
            <person name="Chapman J."/>
            <person name="Degnan B."/>
            <person name="De Tomaso A."/>
            <person name="Davidson B."/>
            <person name="Di Gregorio A."/>
            <person name="Gelpke M."/>
            <person name="Goodstein D.M."/>
            <person name="Harafuji N."/>
            <person name="Hastings K.E."/>
            <person name="Ho I."/>
            <person name="Hotta K."/>
            <person name="Huang W."/>
            <person name="Kawashima T."/>
            <person name="Lemaire P."/>
            <person name="Martinez D."/>
            <person name="Meinertzhagen I.A."/>
            <person name="Necula S."/>
            <person name="Nonaka M."/>
            <person name="Putnam N."/>
            <person name="Rash S."/>
            <person name="Saiga H."/>
            <person name="Satake M."/>
            <person name="Terry A."/>
            <person name="Yamada L."/>
            <person name="Wang H.G."/>
            <person name="Awazu S."/>
            <person name="Azumi K."/>
            <person name="Boore J."/>
            <person name="Branno M."/>
            <person name="Chin-Bow S."/>
            <person name="DeSantis R."/>
            <person name="Doyle S."/>
            <person name="Francino P."/>
            <person name="Keys D.N."/>
            <person name="Haga S."/>
            <person name="Hayashi H."/>
            <person name="Hino K."/>
            <person name="Imai K.S."/>
            <person name="Inaba K."/>
            <person name="Kano S."/>
            <person name="Kobayashi K."/>
            <person name="Kobayashi M."/>
            <person name="Lee B.I."/>
            <person name="Makabe K.W."/>
            <person name="Manohar C."/>
            <person name="Matassi G."/>
            <person name="Medina M."/>
            <person name="Mochizuki Y."/>
            <person name="Mount S."/>
            <person name="Morishita T."/>
            <person name="Miura S."/>
            <person name="Nakayama A."/>
            <person name="Nishizaka S."/>
            <person name="Nomoto H."/>
            <person name="Ohta F."/>
            <person name="Oishi K."/>
            <person name="Rigoutsos I."/>
            <person name="Sano M."/>
            <person name="Sasaki A."/>
            <person name="Sasakura Y."/>
            <person name="Shoguchi E."/>
            <person name="Shin-i T."/>
            <person name="Spagnuolo A."/>
            <person name="Stainier D."/>
            <person name="Suzuki M.M."/>
            <person name="Tassy O."/>
            <person name="Takatori N."/>
            <person name="Tokuoka M."/>
            <person name="Yagi K."/>
            <person name="Yoshizaki F."/>
            <person name="Wada S."/>
            <person name="Zhang C."/>
            <person name="Hyatt P.D."/>
            <person name="Larimer F."/>
            <person name="Detter C."/>
            <person name="Doggett N."/>
            <person name="Glavina T."/>
            <person name="Hawkins T."/>
            <person name="Richardson P."/>
            <person name="Lucas S."/>
            <person name="Kohara Y."/>
            <person name="Levine M."/>
            <person name="Satoh N."/>
            <person name="Rokhsar D.S."/>
        </authorList>
    </citation>
    <scope>NUCLEOTIDE SEQUENCE [LARGE SCALE GENOMIC DNA]</scope>
</reference>
<protein>
    <recommendedName>
        <fullName evidence="2">BCAS3 WD40 domain-containing protein</fullName>
    </recommendedName>
</protein>
<dbReference type="PANTHER" id="PTHR13268:SF0">
    <property type="entry name" value="BCAS3 MICROTUBULE ASSOCIATED CELL MIGRATION FACTOR"/>
    <property type="match status" value="1"/>
</dbReference>
<sequence length="264" mass="28546">MSGTTFSGENKVQQSNRRRMDSSGGRCVKPEPANGKSYMESVYNFIHDLSQAYTKSAIPDEKDTITWARFCSYPDAPEVNESSINPPMLLLLGYSNGIQMWNLQINGDAQEVFSLRDGPVKTACVLPPPPASDIIDQLQEKRPLIAICLAANSKQMFAQVTIRSLRSGDQVKRLDFPSDVISLHAGPAPLLLVALKESVHGFDARTLTQVFILNGCHPSGGFIANPISLGRRWLAYSPSIPLPGLQSSGGVAGDGVPSYVATVI</sequence>
<feature type="domain" description="BCAS3 WD40" evidence="2">
    <location>
        <begin position="78"/>
        <end position="264"/>
    </location>
</feature>
<feature type="compositionally biased region" description="Polar residues" evidence="1">
    <location>
        <begin position="1"/>
        <end position="15"/>
    </location>
</feature>
<dbReference type="InterPro" id="IPR048382">
    <property type="entry name" value="BCAS3_WD40"/>
</dbReference>
<dbReference type="Proteomes" id="UP000008144">
    <property type="component" value="Unassembled WGS sequence"/>
</dbReference>
<dbReference type="PANTHER" id="PTHR13268">
    <property type="entry name" value="BREAST CARCINOMA AMPLIFIED SEQUENCE 3"/>
    <property type="match status" value="1"/>
</dbReference>
<dbReference type="SUPFAM" id="SSF50978">
    <property type="entry name" value="WD40 repeat-like"/>
    <property type="match status" value="1"/>
</dbReference>
<organism evidence="3 4">
    <name type="scientific">Ciona intestinalis</name>
    <name type="common">Transparent sea squirt</name>
    <name type="synonym">Ascidia intestinalis</name>
    <dbReference type="NCBI Taxonomy" id="7719"/>
    <lineage>
        <taxon>Eukaryota</taxon>
        <taxon>Metazoa</taxon>
        <taxon>Chordata</taxon>
        <taxon>Tunicata</taxon>
        <taxon>Ascidiacea</taxon>
        <taxon>Phlebobranchia</taxon>
        <taxon>Cionidae</taxon>
        <taxon>Ciona</taxon>
    </lineage>
</organism>
<dbReference type="AlphaFoldDB" id="F6V3W8"/>
<accession>F6V3W8</accession>